<feature type="domain" description="N-acetyltransferase" evidence="1">
    <location>
        <begin position="1"/>
        <end position="162"/>
    </location>
</feature>
<name>A0A8J3JCU3_9ACTN</name>
<dbReference type="InterPro" id="IPR000182">
    <property type="entry name" value="GNAT_dom"/>
</dbReference>
<sequence>MLRYATPEDRDEVLRWRNHPQVRRASLTTHVIEPAEHAAWWDAVALDPLRHVLVFEWRGRPSGVVMFDGRRSAERGVIWGFYLDVDGLTGRGELLPAWLELEREAVDFAFDTLGVDRLGGETLAWNTPVLQLHRRFGFTATRRYECVIDGEPQEVVWTELAAADRRGPRGTERSAAHAHHQDR</sequence>
<dbReference type="RefSeq" id="WP_203747816.1">
    <property type="nucleotide sequence ID" value="NZ_BONF01000020.1"/>
</dbReference>
<dbReference type="AlphaFoldDB" id="A0A8J3JCU3"/>
<dbReference type="Gene3D" id="3.40.630.30">
    <property type="match status" value="1"/>
</dbReference>
<dbReference type="SUPFAM" id="SSF55729">
    <property type="entry name" value="Acyl-CoA N-acyltransferases (Nat)"/>
    <property type="match status" value="1"/>
</dbReference>
<reference evidence="2 3" key="1">
    <citation type="submission" date="2021-01" db="EMBL/GenBank/DDBJ databases">
        <title>Whole genome shotgun sequence of Catellatospora bangladeshensis NBRC 107357.</title>
        <authorList>
            <person name="Komaki H."/>
            <person name="Tamura T."/>
        </authorList>
    </citation>
    <scope>NUCLEOTIDE SEQUENCE [LARGE SCALE GENOMIC DNA]</scope>
    <source>
        <strain evidence="2 3">NBRC 107357</strain>
    </source>
</reference>
<gene>
    <name evidence="2" type="ORF">Cba03nite_38660</name>
</gene>
<evidence type="ECO:0000259" key="1">
    <source>
        <dbReference type="PROSITE" id="PS51186"/>
    </source>
</evidence>
<comment type="caution">
    <text evidence="2">The sequence shown here is derived from an EMBL/GenBank/DDBJ whole genome shotgun (WGS) entry which is preliminary data.</text>
</comment>
<dbReference type="PROSITE" id="PS51186">
    <property type="entry name" value="GNAT"/>
    <property type="match status" value="1"/>
</dbReference>
<dbReference type="InterPro" id="IPR016181">
    <property type="entry name" value="Acyl_CoA_acyltransferase"/>
</dbReference>
<protein>
    <submittedName>
        <fullName evidence="2">UDP-4-amino-4,6-dideoxy-N-acetyl-beta-L-altrosami ne N-acetyltransferase</fullName>
    </submittedName>
</protein>
<accession>A0A8J3JCU3</accession>
<dbReference type="Pfam" id="PF13302">
    <property type="entry name" value="Acetyltransf_3"/>
    <property type="match status" value="1"/>
</dbReference>
<organism evidence="2 3">
    <name type="scientific">Catellatospora bangladeshensis</name>
    <dbReference type="NCBI Taxonomy" id="310355"/>
    <lineage>
        <taxon>Bacteria</taxon>
        <taxon>Bacillati</taxon>
        <taxon>Actinomycetota</taxon>
        <taxon>Actinomycetes</taxon>
        <taxon>Micromonosporales</taxon>
        <taxon>Micromonosporaceae</taxon>
        <taxon>Catellatospora</taxon>
    </lineage>
</organism>
<evidence type="ECO:0000313" key="3">
    <source>
        <dbReference type="Proteomes" id="UP000601223"/>
    </source>
</evidence>
<keyword evidence="3" id="KW-1185">Reference proteome</keyword>
<dbReference type="Proteomes" id="UP000601223">
    <property type="component" value="Unassembled WGS sequence"/>
</dbReference>
<dbReference type="GO" id="GO:0016747">
    <property type="term" value="F:acyltransferase activity, transferring groups other than amino-acyl groups"/>
    <property type="evidence" value="ECO:0007669"/>
    <property type="project" value="InterPro"/>
</dbReference>
<proteinExistence type="predicted"/>
<evidence type="ECO:0000313" key="2">
    <source>
        <dbReference type="EMBL" id="GIF82517.1"/>
    </source>
</evidence>
<dbReference type="EMBL" id="BONF01000020">
    <property type="protein sequence ID" value="GIF82517.1"/>
    <property type="molecule type" value="Genomic_DNA"/>
</dbReference>